<dbReference type="InterPro" id="IPR037914">
    <property type="entry name" value="SpoVT-AbrB_sf"/>
</dbReference>
<evidence type="ECO:0000313" key="3">
    <source>
        <dbReference type="EMBL" id="NEY21726.1"/>
    </source>
</evidence>
<name>A0A6M0PAB7_9BACI</name>
<comment type="caution">
    <text evidence="3">The sequence shown here is derived from an EMBL/GenBank/DDBJ whole genome shotgun (WGS) entry which is preliminary data.</text>
</comment>
<dbReference type="InterPro" id="IPR007159">
    <property type="entry name" value="SpoVT-AbrB_dom"/>
</dbReference>
<protein>
    <recommendedName>
        <fullName evidence="2">SpoVT-AbrB domain-containing protein</fullName>
    </recommendedName>
</protein>
<dbReference type="SMART" id="SM00966">
    <property type="entry name" value="SpoVT_AbrB"/>
    <property type="match status" value="1"/>
</dbReference>
<dbReference type="EMBL" id="JAAIWK010000048">
    <property type="protein sequence ID" value="NEY21726.1"/>
    <property type="molecule type" value="Genomic_DNA"/>
</dbReference>
<sequence>MVMVQKELERMSMPNRRPKKVKRISVSSKRQISIPKEFYETLNIGDEVNLELYQNQLVIRPIREGFDDFSEEILADLIEEGYSGADLMAEFKNRKAQLGNAVDSLIAETIAEGKITTVADLFGEDDDEL</sequence>
<keyword evidence="1" id="KW-0238">DNA-binding</keyword>
<dbReference type="Pfam" id="PF04014">
    <property type="entry name" value="MazE_antitoxin"/>
    <property type="match status" value="1"/>
</dbReference>
<evidence type="ECO:0000313" key="4">
    <source>
        <dbReference type="Proteomes" id="UP000476934"/>
    </source>
</evidence>
<dbReference type="RefSeq" id="WP_163174614.1">
    <property type="nucleotide sequence ID" value="NZ_JAAIWK010000048.1"/>
</dbReference>
<dbReference type="PROSITE" id="PS51740">
    <property type="entry name" value="SPOVT_ABRB"/>
    <property type="match status" value="1"/>
</dbReference>
<evidence type="ECO:0000259" key="2">
    <source>
        <dbReference type="PROSITE" id="PS51740"/>
    </source>
</evidence>
<proteinExistence type="predicted"/>
<feature type="domain" description="SpoVT-AbrB" evidence="2">
    <location>
        <begin position="21"/>
        <end position="64"/>
    </location>
</feature>
<organism evidence="3 4">
    <name type="scientific">Heyndrickxia ginsengihumi</name>
    <dbReference type="NCBI Taxonomy" id="363870"/>
    <lineage>
        <taxon>Bacteria</taxon>
        <taxon>Bacillati</taxon>
        <taxon>Bacillota</taxon>
        <taxon>Bacilli</taxon>
        <taxon>Bacillales</taxon>
        <taxon>Bacillaceae</taxon>
        <taxon>Heyndrickxia</taxon>
    </lineage>
</organism>
<evidence type="ECO:0000256" key="1">
    <source>
        <dbReference type="PROSITE-ProRule" id="PRU01076"/>
    </source>
</evidence>
<dbReference type="SUPFAM" id="SSF89447">
    <property type="entry name" value="AbrB/MazE/MraZ-like"/>
    <property type="match status" value="1"/>
</dbReference>
<accession>A0A6M0PAB7</accession>
<dbReference type="Proteomes" id="UP000476934">
    <property type="component" value="Unassembled WGS sequence"/>
</dbReference>
<keyword evidence="4" id="KW-1185">Reference proteome</keyword>
<dbReference type="Gene3D" id="2.10.260.10">
    <property type="match status" value="1"/>
</dbReference>
<reference evidence="3 4" key="1">
    <citation type="submission" date="2020-02" db="EMBL/GenBank/DDBJ databases">
        <authorList>
            <person name="Feng H."/>
        </authorList>
    </citation>
    <scope>NUCLEOTIDE SEQUENCE [LARGE SCALE GENOMIC DNA]</scope>
    <source>
        <strain evidence="3 4">Gsoil 114</strain>
    </source>
</reference>
<gene>
    <name evidence="3" type="ORF">G4D61_17575</name>
</gene>
<dbReference type="AlphaFoldDB" id="A0A6M0PAB7"/>
<reference evidence="3 4" key="2">
    <citation type="submission" date="2020-03" db="EMBL/GenBank/DDBJ databases">
        <title>Bacillus aquiflavi sp. nov., isolated from yellow water of strong flavor Chinese baijiu in Yibin region of China.</title>
        <authorList>
            <person name="Xie J."/>
        </authorList>
    </citation>
    <scope>NUCLEOTIDE SEQUENCE [LARGE SCALE GENOMIC DNA]</scope>
    <source>
        <strain evidence="3 4">Gsoil 114</strain>
    </source>
</reference>
<dbReference type="GO" id="GO:0003677">
    <property type="term" value="F:DNA binding"/>
    <property type="evidence" value="ECO:0007669"/>
    <property type="project" value="UniProtKB-UniRule"/>
</dbReference>